<name>A0A4S3MG88_9RHOB</name>
<sequence length="354" mass="40031">MITYVGIFTGLALLGLSIPDRRNLPTMIGIALFLIWFMGTRYIVGCDFKAYYLRYVEILPGLHFDEIFSRQEPGFELLASLLKTMGAHYMWLNITTAILMVIGYYVFARANRSPVMIMALLFPVIVVQLGMSGIRQGVATSALMLASVAFLKGNRLMTGLIIILGAQFHSSAYVFLPIAFLAGRRINAGRIIAGVLLLSPLAVYLLSDRLEVYSERYVEQAYGEITSRGALIRYALIMLPYLFFLRYYRDLRAAFPEAYNLLKLFAIICFALLPVALYSSIALHRINFYVMPFSILTFVYLSLAIAPRQQTLLIRALPPLLYGLYQVFWFMTSSHAAECYDPYRSFSFLMLSGA</sequence>
<reference evidence="2 3" key="1">
    <citation type="submission" date="2019-04" db="EMBL/GenBank/DDBJ databases">
        <title>Draft genome sequence of Youngimonas vesicularis.</title>
        <authorList>
            <person name="Hameed A."/>
        </authorList>
    </citation>
    <scope>NUCLEOTIDE SEQUENCE [LARGE SCALE GENOMIC DNA]</scope>
    <source>
        <strain evidence="2 3">CC-AMW-E</strain>
    </source>
</reference>
<gene>
    <name evidence="2" type="ORF">E7681_02640</name>
</gene>
<feature type="transmembrane region" description="Helical" evidence="1">
    <location>
        <begin position="286"/>
        <end position="305"/>
    </location>
</feature>
<dbReference type="Pfam" id="PF14897">
    <property type="entry name" value="EpsG"/>
    <property type="match status" value="1"/>
</dbReference>
<keyword evidence="1" id="KW-0812">Transmembrane</keyword>
<comment type="caution">
    <text evidence="2">The sequence shown here is derived from an EMBL/GenBank/DDBJ whole genome shotgun (WGS) entry which is preliminary data.</text>
</comment>
<dbReference type="OrthoDB" id="5373240at2"/>
<dbReference type="EMBL" id="SSMD01000001">
    <property type="protein sequence ID" value="THD76754.1"/>
    <property type="molecule type" value="Genomic_DNA"/>
</dbReference>
<keyword evidence="1" id="KW-0472">Membrane</keyword>
<feature type="transmembrane region" description="Helical" evidence="1">
    <location>
        <begin position="113"/>
        <end position="130"/>
    </location>
</feature>
<feature type="transmembrane region" description="Helical" evidence="1">
    <location>
        <begin position="231"/>
        <end position="248"/>
    </location>
</feature>
<feature type="transmembrane region" description="Helical" evidence="1">
    <location>
        <begin position="89"/>
        <end position="107"/>
    </location>
</feature>
<dbReference type="Proteomes" id="UP000306113">
    <property type="component" value="Unassembled WGS sequence"/>
</dbReference>
<feature type="transmembrane region" description="Helical" evidence="1">
    <location>
        <begin position="27"/>
        <end position="44"/>
    </location>
</feature>
<dbReference type="RefSeq" id="WP_136337698.1">
    <property type="nucleotide sequence ID" value="NZ_SSMD01000001.1"/>
</dbReference>
<feature type="transmembrane region" description="Helical" evidence="1">
    <location>
        <begin position="260"/>
        <end position="280"/>
    </location>
</feature>
<evidence type="ECO:0000256" key="1">
    <source>
        <dbReference type="SAM" id="Phobius"/>
    </source>
</evidence>
<feature type="transmembrane region" description="Helical" evidence="1">
    <location>
        <begin position="159"/>
        <end position="181"/>
    </location>
</feature>
<organism evidence="2 3">
    <name type="scientific">Thalassobius vesicularis</name>
    <dbReference type="NCBI Taxonomy" id="1294297"/>
    <lineage>
        <taxon>Bacteria</taxon>
        <taxon>Pseudomonadati</taxon>
        <taxon>Pseudomonadota</taxon>
        <taxon>Alphaproteobacteria</taxon>
        <taxon>Rhodobacterales</taxon>
        <taxon>Roseobacteraceae</taxon>
        <taxon>Thalassovita</taxon>
    </lineage>
</organism>
<feature type="transmembrane region" description="Helical" evidence="1">
    <location>
        <begin position="312"/>
        <end position="331"/>
    </location>
</feature>
<dbReference type="InterPro" id="IPR049458">
    <property type="entry name" value="EpsG-like"/>
</dbReference>
<accession>A0A4S3MG88</accession>
<protein>
    <submittedName>
        <fullName evidence="2">EpsG family protein</fullName>
    </submittedName>
</protein>
<keyword evidence="3" id="KW-1185">Reference proteome</keyword>
<feature type="transmembrane region" description="Helical" evidence="1">
    <location>
        <begin position="188"/>
        <end position="207"/>
    </location>
</feature>
<proteinExistence type="predicted"/>
<dbReference type="AlphaFoldDB" id="A0A4S3MG88"/>
<evidence type="ECO:0000313" key="3">
    <source>
        <dbReference type="Proteomes" id="UP000306113"/>
    </source>
</evidence>
<keyword evidence="1" id="KW-1133">Transmembrane helix</keyword>
<evidence type="ECO:0000313" key="2">
    <source>
        <dbReference type="EMBL" id="THD76754.1"/>
    </source>
</evidence>